<dbReference type="PANTHER" id="PTHR48081:SF13">
    <property type="entry name" value="ALPHA_BETA HYDROLASE"/>
    <property type="match status" value="1"/>
</dbReference>
<sequence length="309" mass="32481">MLAGLGMLASVSVAQPPGGVPPGGPMAKANTASIQRKWLDVAYADKSTAQKLDIYLPDTGKGPFPVIVPIHGGAFKMGDKADGQLTPMLAGLKRGYAVVSVNYRLSGEAVFPAQIQDVKAAIRFIRAHASTYQLNPNRIAAWGGSAGGHLAAMAGTTSDITDFDDASLGNAGQSSRVQAVVDWFGPIRFDQMDAQFKASGKGTADHDAANSPESQLLGKPVQQAPDLVKRASPATYISQSDPPMFIEHGTDDRLVPTQQSVDFAAALEKILGHQNVTITLLEGANHGGPQFNTPENLATVFSFLDACLK</sequence>
<reference evidence="4 5" key="1">
    <citation type="submission" date="2019-06" db="EMBL/GenBank/DDBJ databases">
        <title>Spirosoma utsteinense sp. nov. isolated from Antarctic ice-free soils.</title>
        <authorList>
            <person name="Tahon G."/>
        </authorList>
    </citation>
    <scope>NUCLEOTIDE SEQUENCE [LARGE SCALE GENOMIC DNA]</scope>
    <source>
        <strain evidence="4 5">LMG 31447</strain>
    </source>
</reference>
<dbReference type="InterPro" id="IPR029058">
    <property type="entry name" value="AB_hydrolase_fold"/>
</dbReference>
<dbReference type="RefSeq" id="WP_208493139.1">
    <property type="nucleotide sequence ID" value="NZ_VFIA01000024.1"/>
</dbReference>
<evidence type="ECO:0000259" key="3">
    <source>
        <dbReference type="Pfam" id="PF20434"/>
    </source>
</evidence>
<gene>
    <name evidence="4" type="ORF">FH603_3767</name>
</gene>
<dbReference type="Gene3D" id="3.40.50.1820">
    <property type="entry name" value="alpha/beta hydrolase"/>
    <property type="match status" value="1"/>
</dbReference>
<accession>A0ABR6W9J9</accession>
<evidence type="ECO:0000256" key="2">
    <source>
        <dbReference type="SAM" id="MobiDB-lite"/>
    </source>
</evidence>
<evidence type="ECO:0000313" key="5">
    <source>
        <dbReference type="Proteomes" id="UP000700732"/>
    </source>
</evidence>
<dbReference type="InterPro" id="IPR049492">
    <property type="entry name" value="BD-FAE-like_dom"/>
</dbReference>
<evidence type="ECO:0000313" key="4">
    <source>
        <dbReference type="EMBL" id="MBC3793250.1"/>
    </source>
</evidence>
<organism evidence="4 5">
    <name type="scientific">Spirosoma utsteinense</name>
    <dbReference type="NCBI Taxonomy" id="2585773"/>
    <lineage>
        <taxon>Bacteria</taxon>
        <taxon>Pseudomonadati</taxon>
        <taxon>Bacteroidota</taxon>
        <taxon>Cytophagia</taxon>
        <taxon>Cytophagales</taxon>
        <taxon>Cytophagaceae</taxon>
        <taxon>Spirosoma</taxon>
    </lineage>
</organism>
<dbReference type="PANTHER" id="PTHR48081">
    <property type="entry name" value="AB HYDROLASE SUPERFAMILY PROTEIN C4A8.06C"/>
    <property type="match status" value="1"/>
</dbReference>
<evidence type="ECO:0000256" key="1">
    <source>
        <dbReference type="ARBA" id="ARBA00022801"/>
    </source>
</evidence>
<feature type="domain" description="BD-FAE-like" evidence="3">
    <location>
        <begin position="52"/>
        <end position="267"/>
    </location>
</feature>
<dbReference type="Proteomes" id="UP000700732">
    <property type="component" value="Unassembled WGS sequence"/>
</dbReference>
<keyword evidence="5" id="KW-1185">Reference proteome</keyword>
<dbReference type="SUPFAM" id="SSF53474">
    <property type="entry name" value="alpha/beta-Hydrolases"/>
    <property type="match status" value="1"/>
</dbReference>
<feature type="region of interest" description="Disordered" evidence="2">
    <location>
        <begin position="198"/>
        <end position="218"/>
    </location>
</feature>
<dbReference type="EMBL" id="VFIA01000024">
    <property type="protein sequence ID" value="MBC3793250.1"/>
    <property type="molecule type" value="Genomic_DNA"/>
</dbReference>
<dbReference type="Pfam" id="PF20434">
    <property type="entry name" value="BD-FAE"/>
    <property type="match status" value="1"/>
</dbReference>
<protein>
    <submittedName>
        <fullName evidence="4">Acetyl esterase/lipase</fullName>
    </submittedName>
</protein>
<keyword evidence="1" id="KW-0378">Hydrolase</keyword>
<proteinExistence type="predicted"/>
<comment type="caution">
    <text evidence="4">The sequence shown here is derived from an EMBL/GenBank/DDBJ whole genome shotgun (WGS) entry which is preliminary data.</text>
</comment>
<name>A0ABR6W9J9_9BACT</name>
<dbReference type="InterPro" id="IPR050300">
    <property type="entry name" value="GDXG_lipolytic_enzyme"/>
</dbReference>